<dbReference type="AlphaFoldDB" id="A0AAD4BF53"/>
<keyword evidence="3" id="KW-1185">Reference proteome</keyword>
<reference evidence="2" key="2">
    <citation type="journal article" date="2020" name="Nat. Commun.">
        <title>Large-scale genome sequencing of mycorrhizal fungi provides insights into the early evolution of symbiotic traits.</title>
        <authorList>
            <person name="Miyauchi S."/>
            <person name="Kiss E."/>
            <person name="Kuo A."/>
            <person name="Drula E."/>
            <person name="Kohler A."/>
            <person name="Sanchez-Garcia M."/>
            <person name="Morin E."/>
            <person name="Andreopoulos B."/>
            <person name="Barry K.W."/>
            <person name="Bonito G."/>
            <person name="Buee M."/>
            <person name="Carver A."/>
            <person name="Chen C."/>
            <person name="Cichocki N."/>
            <person name="Clum A."/>
            <person name="Culley D."/>
            <person name="Crous P.W."/>
            <person name="Fauchery L."/>
            <person name="Girlanda M."/>
            <person name="Hayes R.D."/>
            <person name="Keri Z."/>
            <person name="LaButti K."/>
            <person name="Lipzen A."/>
            <person name="Lombard V."/>
            <person name="Magnuson J."/>
            <person name="Maillard F."/>
            <person name="Murat C."/>
            <person name="Nolan M."/>
            <person name="Ohm R.A."/>
            <person name="Pangilinan J."/>
            <person name="Pereira M.F."/>
            <person name="Perotto S."/>
            <person name="Peter M."/>
            <person name="Pfister S."/>
            <person name="Riley R."/>
            <person name="Sitrit Y."/>
            <person name="Stielow J.B."/>
            <person name="Szollosi G."/>
            <person name="Zifcakova L."/>
            <person name="Stursova M."/>
            <person name="Spatafora J.W."/>
            <person name="Tedersoo L."/>
            <person name="Vaario L.M."/>
            <person name="Yamada A."/>
            <person name="Yan M."/>
            <person name="Wang P."/>
            <person name="Xu J."/>
            <person name="Bruns T."/>
            <person name="Baldrian P."/>
            <person name="Vilgalys R."/>
            <person name="Dunand C."/>
            <person name="Henrissat B."/>
            <person name="Grigoriev I.V."/>
            <person name="Hibbett D."/>
            <person name="Nagy L.G."/>
            <person name="Martin F.M."/>
        </authorList>
    </citation>
    <scope>NUCLEOTIDE SEQUENCE</scope>
    <source>
        <strain evidence="2">BED1</strain>
    </source>
</reference>
<dbReference type="Proteomes" id="UP001194468">
    <property type="component" value="Unassembled WGS sequence"/>
</dbReference>
<keyword evidence="1" id="KW-0812">Transmembrane</keyword>
<reference evidence="2" key="1">
    <citation type="submission" date="2019-10" db="EMBL/GenBank/DDBJ databases">
        <authorList>
            <consortium name="DOE Joint Genome Institute"/>
            <person name="Kuo A."/>
            <person name="Miyauchi S."/>
            <person name="Kiss E."/>
            <person name="Drula E."/>
            <person name="Kohler A."/>
            <person name="Sanchez-Garcia M."/>
            <person name="Andreopoulos B."/>
            <person name="Barry K.W."/>
            <person name="Bonito G."/>
            <person name="Buee M."/>
            <person name="Carver A."/>
            <person name="Chen C."/>
            <person name="Cichocki N."/>
            <person name="Clum A."/>
            <person name="Culley D."/>
            <person name="Crous P.W."/>
            <person name="Fauchery L."/>
            <person name="Girlanda M."/>
            <person name="Hayes R."/>
            <person name="Keri Z."/>
            <person name="LaButti K."/>
            <person name="Lipzen A."/>
            <person name="Lombard V."/>
            <person name="Magnuson J."/>
            <person name="Maillard F."/>
            <person name="Morin E."/>
            <person name="Murat C."/>
            <person name="Nolan M."/>
            <person name="Ohm R."/>
            <person name="Pangilinan J."/>
            <person name="Pereira M."/>
            <person name="Perotto S."/>
            <person name="Peter M."/>
            <person name="Riley R."/>
            <person name="Sitrit Y."/>
            <person name="Stielow B."/>
            <person name="Szollosi G."/>
            <person name="Zifcakova L."/>
            <person name="Stursova M."/>
            <person name="Spatafora J.W."/>
            <person name="Tedersoo L."/>
            <person name="Vaario L.-M."/>
            <person name="Yamada A."/>
            <person name="Yan M."/>
            <person name="Wang P."/>
            <person name="Xu J."/>
            <person name="Bruns T."/>
            <person name="Baldrian P."/>
            <person name="Vilgalys R."/>
            <person name="Henrissat B."/>
            <person name="Grigoriev I.V."/>
            <person name="Hibbett D."/>
            <person name="Nagy L.G."/>
            <person name="Martin F.M."/>
        </authorList>
    </citation>
    <scope>NUCLEOTIDE SEQUENCE</scope>
    <source>
        <strain evidence="2">BED1</strain>
    </source>
</reference>
<keyword evidence="1" id="KW-1133">Transmembrane helix</keyword>
<evidence type="ECO:0000256" key="1">
    <source>
        <dbReference type="SAM" id="Phobius"/>
    </source>
</evidence>
<evidence type="ECO:0000313" key="3">
    <source>
        <dbReference type="Proteomes" id="UP001194468"/>
    </source>
</evidence>
<accession>A0AAD4BF53</accession>
<name>A0AAD4BF53_BOLED</name>
<gene>
    <name evidence="2" type="ORF">L210DRAFT_3185693</name>
</gene>
<organism evidence="2 3">
    <name type="scientific">Boletus edulis BED1</name>
    <dbReference type="NCBI Taxonomy" id="1328754"/>
    <lineage>
        <taxon>Eukaryota</taxon>
        <taxon>Fungi</taxon>
        <taxon>Dikarya</taxon>
        <taxon>Basidiomycota</taxon>
        <taxon>Agaricomycotina</taxon>
        <taxon>Agaricomycetes</taxon>
        <taxon>Agaricomycetidae</taxon>
        <taxon>Boletales</taxon>
        <taxon>Boletineae</taxon>
        <taxon>Boletaceae</taxon>
        <taxon>Boletoideae</taxon>
        <taxon>Boletus</taxon>
    </lineage>
</organism>
<feature type="transmembrane region" description="Helical" evidence="1">
    <location>
        <begin position="21"/>
        <end position="44"/>
    </location>
</feature>
<sequence>MPVRGRETILTMGWYRQSATWGYTILPITTVALMMYAAVAYTLWHVFTEGCQESFHMFDPSNPIHVMMASSARDNHDTKDNLDDWLAGFERGGIGRNEKLRVQVTNVAAYHKRFKVINGLD</sequence>
<dbReference type="EMBL" id="WHUW01000086">
    <property type="protein sequence ID" value="KAF8426499.1"/>
    <property type="molecule type" value="Genomic_DNA"/>
</dbReference>
<proteinExistence type="predicted"/>
<evidence type="ECO:0000313" key="2">
    <source>
        <dbReference type="EMBL" id="KAF8426499.1"/>
    </source>
</evidence>
<comment type="caution">
    <text evidence="2">The sequence shown here is derived from an EMBL/GenBank/DDBJ whole genome shotgun (WGS) entry which is preliminary data.</text>
</comment>
<protein>
    <submittedName>
        <fullName evidence="2">Uncharacterized protein</fullName>
    </submittedName>
</protein>
<keyword evidence="1" id="KW-0472">Membrane</keyword>